<proteinExistence type="predicted"/>
<evidence type="ECO:0000259" key="1">
    <source>
        <dbReference type="Pfam" id="PF00248"/>
    </source>
</evidence>
<dbReference type="InterPro" id="IPR036812">
    <property type="entry name" value="NAD(P)_OxRdtase_dom_sf"/>
</dbReference>
<feature type="non-terminal residue" evidence="2">
    <location>
        <position position="145"/>
    </location>
</feature>
<dbReference type="STRING" id="407821.A0A087T362"/>
<sequence length="145" mass="16267">MDRIKRSVLLSTGDRIPIIGLGTALTEDEKTLHTNVRAAVDAGYAHIDTGFQYGNEKFIGDVISDLLKEGEVGRHELFITTKLPPNGMQPDCVEYFIRKSLAALQMDYVDLYLVHTPISSMRSKDDEEYFVVRDGVFQADNTVNL</sequence>
<dbReference type="InterPro" id="IPR023210">
    <property type="entry name" value="NADP_OxRdtase_dom"/>
</dbReference>
<dbReference type="OrthoDB" id="416253at2759"/>
<dbReference type="AlphaFoldDB" id="A0A087T362"/>
<protein>
    <submittedName>
        <fullName evidence="2">Aldose reductase</fullName>
    </submittedName>
</protein>
<dbReference type="EMBL" id="KK113191">
    <property type="protein sequence ID" value="KFM59551.1"/>
    <property type="molecule type" value="Genomic_DNA"/>
</dbReference>
<dbReference type="Proteomes" id="UP000054359">
    <property type="component" value="Unassembled WGS sequence"/>
</dbReference>
<dbReference type="Pfam" id="PF00248">
    <property type="entry name" value="Aldo_ket_red"/>
    <property type="match status" value="1"/>
</dbReference>
<dbReference type="GO" id="GO:0016491">
    <property type="term" value="F:oxidoreductase activity"/>
    <property type="evidence" value="ECO:0007669"/>
    <property type="project" value="InterPro"/>
</dbReference>
<dbReference type="PANTHER" id="PTHR11732">
    <property type="entry name" value="ALDO/KETO REDUCTASE"/>
    <property type="match status" value="1"/>
</dbReference>
<evidence type="ECO:0000313" key="2">
    <source>
        <dbReference type="EMBL" id="KFM59551.1"/>
    </source>
</evidence>
<accession>A0A087T362</accession>
<evidence type="ECO:0000313" key="3">
    <source>
        <dbReference type="Proteomes" id="UP000054359"/>
    </source>
</evidence>
<reference evidence="2 3" key="1">
    <citation type="submission" date="2013-11" db="EMBL/GenBank/DDBJ databases">
        <title>Genome sequencing of Stegodyphus mimosarum.</title>
        <authorList>
            <person name="Bechsgaard J."/>
        </authorList>
    </citation>
    <scope>NUCLEOTIDE SEQUENCE [LARGE SCALE GENOMIC DNA]</scope>
</reference>
<dbReference type="OMA" id="WPQGFKV"/>
<name>A0A087T362_STEMI</name>
<organism evidence="2 3">
    <name type="scientific">Stegodyphus mimosarum</name>
    <name type="common">African social velvet spider</name>
    <dbReference type="NCBI Taxonomy" id="407821"/>
    <lineage>
        <taxon>Eukaryota</taxon>
        <taxon>Metazoa</taxon>
        <taxon>Ecdysozoa</taxon>
        <taxon>Arthropoda</taxon>
        <taxon>Chelicerata</taxon>
        <taxon>Arachnida</taxon>
        <taxon>Araneae</taxon>
        <taxon>Araneomorphae</taxon>
        <taxon>Entelegynae</taxon>
        <taxon>Eresoidea</taxon>
        <taxon>Eresidae</taxon>
        <taxon>Stegodyphus</taxon>
    </lineage>
</organism>
<dbReference type="Gene3D" id="3.20.20.100">
    <property type="entry name" value="NADP-dependent oxidoreductase domain"/>
    <property type="match status" value="1"/>
</dbReference>
<feature type="domain" description="NADP-dependent oxidoreductase" evidence="1">
    <location>
        <begin position="19"/>
        <end position="120"/>
    </location>
</feature>
<dbReference type="SUPFAM" id="SSF51430">
    <property type="entry name" value="NAD(P)-linked oxidoreductase"/>
    <property type="match status" value="1"/>
</dbReference>
<gene>
    <name evidence="2" type="ORF">X975_06679</name>
</gene>
<dbReference type="PRINTS" id="PR00069">
    <property type="entry name" value="ALDKETRDTASE"/>
</dbReference>
<keyword evidence="3" id="KW-1185">Reference proteome</keyword>
<dbReference type="InterPro" id="IPR020471">
    <property type="entry name" value="AKR"/>
</dbReference>